<dbReference type="InterPro" id="IPR017946">
    <property type="entry name" value="PLC-like_Pdiesterase_TIM-brl"/>
</dbReference>
<accession>A0A395NXV2</accession>
<sequence length="899" mass="101218">MYYFSFLLPGYLSKAFRVNLSVKRAGSGKSVFPRQASQVCMRMSLSFPFLFLTSLCSGIFDYIGKNIRNFEAFYRKKYESVIQREAELCVGFGLSSAPVTIPDLELVEESELSFILFVYESILKELSEIQWFYRVNETAITRIFEKIANGSQQAANDYHPLHAQWLALQHNLEKPRIHAQKRISNLTADIRQVLAVPRQGTRSLYLNNVSANSPERLYRLVKDDEYPAVQKFCLSHNHALKRQRDEAERLFGDLFIAAIMMESRHSQELLFATMLEQDFVMSRDQVSLFLGLCGQQRMQKNLQLATEHWLNKWFDGPHAPTGFFLHEKDSQGRNALHYAAQYGLKEFFEPLLNWTNNSKSPDLVFDALYSADNNDMTPIHYAVLSGYIPLITILLKGLSTSSKSKSKSELASLLGELLLLSVRVGRYDIVEVLLKNQPNFDYISLNYSSARGETAIYCAAQAGNLDMVRLLLRYIQHGIDANIGEVISGWTPLMVACANGHSDVVGCLLEAGVEPEVCDALGWTAREHAVFRGHLGIATLFTSTPSENIHDGPASFRRLGCDDSHQIASEAGKRLVIINLGSTQGGHNRAAFELSQYDFAKDPSAGAAASLVLEISAPGTEAKAKLVQLPVLEDQINQPFVFEAKKNAPLQISVRLYRRESVDSMILLSGGTTMLDHGKVFFGENRESMIREVTIFMMDKETMDLTGNVLLSYVVVKPFAGLQHLGTANYKRRLGDPTRLVGHRVWYYMPLFARYNGSDEFTDLQLTRDLEAVIFHDFSLSESGTDIAIHDVTLAQYKHASDLQEPQSITPASLNTRSGVLHDPPPRRRAWSTGEESRLRTVQLRDRLRYTVDFQNKGFKPNTRGEFIQGSLTTLEELLVGLPTDIGFNIEMSAFISWD</sequence>
<dbReference type="GO" id="GO:0006629">
    <property type="term" value="P:lipid metabolic process"/>
    <property type="evidence" value="ECO:0007669"/>
    <property type="project" value="InterPro"/>
</dbReference>
<dbReference type="Pfam" id="PF13637">
    <property type="entry name" value="Ank_4"/>
    <property type="match status" value="1"/>
</dbReference>
<keyword evidence="2 3" id="KW-0040">ANK repeat</keyword>
<dbReference type="Proteomes" id="UP000266272">
    <property type="component" value="Unassembled WGS sequence"/>
</dbReference>
<evidence type="ECO:0000256" key="3">
    <source>
        <dbReference type="PROSITE-ProRule" id="PRU00023"/>
    </source>
</evidence>
<proteinExistence type="predicted"/>
<dbReference type="PROSITE" id="PS51704">
    <property type="entry name" value="GP_PDE"/>
    <property type="match status" value="1"/>
</dbReference>
<gene>
    <name evidence="5" type="ORF">TARUN_1398</name>
</gene>
<evidence type="ECO:0000313" key="5">
    <source>
        <dbReference type="EMBL" id="RFU80833.1"/>
    </source>
</evidence>
<name>A0A395NXV2_TRIAR</name>
<keyword evidence="6" id="KW-1185">Reference proteome</keyword>
<evidence type="ECO:0000259" key="4">
    <source>
        <dbReference type="PROSITE" id="PS51704"/>
    </source>
</evidence>
<organism evidence="5 6">
    <name type="scientific">Trichoderma arundinaceum</name>
    <dbReference type="NCBI Taxonomy" id="490622"/>
    <lineage>
        <taxon>Eukaryota</taxon>
        <taxon>Fungi</taxon>
        <taxon>Dikarya</taxon>
        <taxon>Ascomycota</taxon>
        <taxon>Pezizomycotina</taxon>
        <taxon>Sordariomycetes</taxon>
        <taxon>Hypocreomycetidae</taxon>
        <taxon>Hypocreales</taxon>
        <taxon>Hypocreaceae</taxon>
        <taxon>Trichoderma</taxon>
    </lineage>
</organism>
<protein>
    <submittedName>
        <fullName evidence="5">Ankyrin repeat-containing</fullName>
    </submittedName>
</protein>
<dbReference type="AlphaFoldDB" id="A0A395NXV2"/>
<dbReference type="InterPro" id="IPR002110">
    <property type="entry name" value="Ankyrin_rpt"/>
</dbReference>
<dbReference type="Gene3D" id="1.25.40.20">
    <property type="entry name" value="Ankyrin repeat-containing domain"/>
    <property type="match status" value="2"/>
</dbReference>
<keyword evidence="1" id="KW-0677">Repeat</keyword>
<dbReference type="InterPro" id="IPR036770">
    <property type="entry name" value="Ankyrin_rpt-contain_sf"/>
</dbReference>
<dbReference type="STRING" id="490622.A0A395NXV2"/>
<dbReference type="SUPFAM" id="SSF48403">
    <property type="entry name" value="Ankyrin repeat"/>
    <property type="match status" value="1"/>
</dbReference>
<evidence type="ECO:0000256" key="2">
    <source>
        <dbReference type="ARBA" id="ARBA00023043"/>
    </source>
</evidence>
<reference evidence="5 6" key="1">
    <citation type="journal article" date="2018" name="PLoS Pathog.">
        <title>Evolution of structural diversity of trichothecenes, a family of toxins produced by plant pathogenic and entomopathogenic fungi.</title>
        <authorList>
            <person name="Proctor R.H."/>
            <person name="McCormick S.P."/>
            <person name="Kim H.S."/>
            <person name="Cardoza R.E."/>
            <person name="Stanley A.M."/>
            <person name="Lindo L."/>
            <person name="Kelly A."/>
            <person name="Brown D.W."/>
            <person name="Lee T."/>
            <person name="Vaughan M.M."/>
            <person name="Alexander N.J."/>
            <person name="Busman M."/>
            <person name="Gutierrez S."/>
        </authorList>
    </citation>
    <scope>NUCLEOTIDE SEQUENCE [LARGE SCALE GENOMIC DNA]</scope>
    <source>
        <strain evidence="5 6">IBT 40837</strain>
    </source>
</reference>
<dbReference type="OrthoDB" id="197419at2759"/>
<feature type="repeat" description="ANK" evidence="3">
    <location>
        <begin position="451"/>
        <end position="473"/>
    </location>
</feature>
<dbReference type="Pfam" id="PF03009">
    <property type="entry name" value="GDPD"/>
    <property type="match status" value="1"/>
</dbReference>
<dbReference type="Pfam" id="PF25329">
    <property type="entry name" value="C2_GDE1"/>
    <property type="match status" value="1"/>
</dbReference>
<dbReference type="SMART" id="SM00248">
    <property type="entry name" value="ANK"/>
    <property type="match status" value="6"/>
</dbReference>
<feature type="domain" description="GP-PDE" evidence="4">
    <location>
        <begin position="727"/>
        <end position="899"/>
    </location>
</feature>
<dbReference type="Gene3D" id="3.20.20.190">
    <property type="entry name" value="Phosphatidylinositol (PI) phosphodiesterase"/>
    <property type="match status" value="1"/>
</dbReference>
<dbReference type="Pfam" id="PF12796">
    <property type="entry name" value="Ank_2"/>
    <property type="match status" value="2"/>
</dbReference>
<dbReference type="PROSITE" id="PS50088">
    <property type="entry name" value="ANK_REPEAT"/>
    <property type="match status" value="2"/>
</dbReference>
<dbReference type="InterPro" id="IPR057506">
    <property type="entry name" value="C2_GPCPD1"/>
</dbReference>
<evidence type="ECO:0000313" key="6">
    <source>
        <dbReference type="Proteomes" id="UP000266272"/>
    </source>
</evidence>
<dbReference type="InterPro" id="IPR030395">
    <property type="entry name" value="GP_PDE_dom"/>
</dbReference>
<dbReference type="EMBL" id="PXOA01000087">
    <property type="protein sequence ID" value="RFU80833.1"/>
    <property type="molecule type" value="Genomic_DNA"/>
</dbReference>
<dbReference type="PANTHER" id="PTHR24198:SF165">
    <property type="entry name" value="ANKYRIN REPEAT-CONTAINING PROTEIN-RELATED"/>
    <property type="match status" value="1"/>
</dbReference>
<feature type="repeat" description="ANK" evidence="3">
    <location>
        <begin position="488"/>
        <end position="520"/>
    </location>
</feature>
<dbReference type="PANTHER" id="PTHR24198">
    <property type="entry name" value="ANKYRIN REPEAT AND PROTEIN KINASE DOMAIN-CONTAINING PROTEIN"/>
    <property type="match status" value="1"/>
</dbReference>
<comment type="caution">
    <text evidence="5">The sequence shown here is derived from an EMBL/GenBank/DDBJ whole genome shotgun (WGS) entry which is preliminary data.</text>
</comment>
<dbReference type="PROSITE" id="PS50297">
    <property type="entry name" value="ANK_REP_REGION"/>
    <property type="match status" value="2"/>
</dbReference>
<dbReference type="GO" id="GO:0008081">
    <property type="term" value="F:phosphoric diester hydrolase activity"/>
    <property type="evidence" value="ECO:0007669"/>
    <property type="project" value="InterPro"/>
</dbReference>
<evidence type="ECO:0000256" key="1">
    <source>
        <dbReference type="ARBA" id="ARBA00022737"/>
    </source>
</evidence>
<dbReference type="SUPFAM" id="SSF51695">
    <property type="entry name" value="PLC-like phosphodiesterases"/>
    <property type="match status" value="1"/>
</dbReference>